<dbReference type="STRING" id="1855383.SAMN05216548_10417"/>
<name>A0A1H9F6E3_9HYPH</name>
<dbReference type="Proteomes" id="UP000199647">
    <property type="component" value="Unassembled WGS sequence"/>
</dbReference>
<dbReference type="AlphaFoldDB" id="A0A1H9F6E3"/>
<accession>A0A1H9F6E3</accession>
<evidence type="ECO:0000313" key="3">
    <source>
        <dbReference type="Proteomes" id="UP000199647"/>
    </source>
</evidence>
<protein>
    <submittedName>
        <fullName evidence="2">Uncharacterized protein</fullName>
    </submittedName>
</protein>
<feature type="region of interest" description="Disordered" evidence="1">
    <location>
        <begin position="1"/>
        <end position="29"/>
    </location>
</feature>
<proteinExistence type="predicted"/>
<reference evidence="2 3" key="1">
    <citation type="submission" date="2016-10" db="EMBL/GenBank/DDBJ databases">
        <authorList>
            <person name="de Groot N.N."/>
        </authorList>
    </citation>
    <scope>NUCLEOTIDE SEQUENCE [LARGE SCALE GENOMIC DNA]</scope>
    <source>
        <strain evidence="2 3">A52C2</strain>
    </source>
</reference>
<gene>
    <name evidence="2" type="ORF">SAMN05216548_10417</name>
</gene>
<evidence type="ECO:0000256" key="1">
    <source>
        <dbReference type="SAM" id="MobiDB-lite"/>
    </source>
</evidence>
<keyword evidence="3" id="KW-1185">Reference proteome</keyword>
<evidence type="ECO:0000313" key="2">
    <source>
        <dbReference type="EMBL" id="SEQ33502.1"/>
    </source>
</evidence>
<organism evidence="2 3">
    <name type="scientific">Faunimonas pinastri</name>
    <dbReference type="NCBI Taxonomy" id="1855383"/>
    <lineage>
        <taxon>Bacteria</taxon>
        <taxon>Pseudomonadati</taxon>
        <taxon>Pseudomonadota</taxon>
        <taxon>Alphaproteobacteria</taxon>
        <taxon>Hyphomicrobiales</taxon>
        <taxon>Afifellaceae</taxon>
        <taxon>Faunimonas</taxon>
    </lineage>
</organism>
<dbReference type="EMBL" id="FOFG01000004">
    <property type="protein sequence ID" value="SEQ33502.1"/>
    <property type="molecule type" value="Genomic_DNA"/>
</dbReference>
<sequence>MSRVKGVVPLAKATAQDRHPNNRRRIQRNGSDWFDFMAEQPERLAEELANELLGGTVWLDVPRGGSETPYLR</sequence>